<evidence type="ECO:0000256" key="1">
    <source>
        <dbReference type="SAM" id="Coils"/>
    </source>
</evidence>
<name>A0A9Q0GHK3_9ROSI</name>
<dbReference type="Proteomes" id="UP001141552">
    <property type="component" value="Unassembled WGS sequence"/>
</dbReference>
<comment type="caution">
    <text evidence="2">The sequence shown here is derived from an EMBL/GenBank/DDBJ whole genome shotgun (WGS) entry which is preliminary data.</text>
</comment>
<evidence type="ECO:0000313" key="2">
    <source>
        <dbReference type="EMBL" id="KAJ4848947.1"/>
    </source>
</evidence>
<keyword evidence="1" id="KW-0175">Coiled coil</keyword>
<protein>
    <submittedName>
        <fullName evidence="2">Uncharacterized protein</fullName>
    </submittedName>
</protein>
<keyword evidence="3" id="KW-1185">Reference proteome</keyword>
<gene>
    <name evidence="2" type="ORF">Tsubulata_034183</name>
</gene>
<accession>A0A9Q0GHK3</accession>
<evidence type="ECO:0000313" key="3">
    <source>
        <dbReference type="Proteomes" id="UP001141552"/>
    </source>
</evidence>
<feature type="coiled-coil region" evidence="1">
    <location>
        <begin position="172"/>
        <end position="199"/>
    </location>
</feature>
<reference evidence="2" key="1">
    <citation type="submission" date="2022-02" db="EMBL/GenBank/DDBJ databases">
        <authorList>
            <person name="Henning P.M."/>
            <person name="McCubbin A.G."/>
            <person name="Shore J.S."/>
        </authorList>
    </citation>
    <scope>NUCLEOTIDE SEQUENCE</scope>
    <source>
        <strain evidence="2">F60SS</strain>
        <tissue evidence="2">Leaves</tissue>
    </source>
</reference>
<dbReference type="PANTHER" id="PTHR33735:SF10">
    <property type="entry name" value="EXPRESSED PROTEIN"/>
    <property type="match status" value="1"/>
</dbReference>
<dbReference type="PANTHER" id="PTHR33735">
    <property type="entry name" value="EXPRESSED PROTEIN"/>
    <property type="match status" value="1"/>
</dbReference>
<dbReference type="EMBL" id="JAKUCV010000745">
    <property type="protein sequence ID" value="KAJ4848947.1"/>
    <property type="molecule type" value="Genomic_DNA"/>
</dbReference>
<sequence>MSSAGSYNLRSFLQVIYRYRFASSAYSSLGHSSNKNGPGYSTQRGLQLISSDSRRWGNFGTKILKEEPVVPPKPAPPKFNFPLWARWVVGCILSVFPFWKQKLEQLKRIEGEAEIIVEGVETVAGVVEKAATAVEKASADAAEKLPENGKLKEAALFIERVSKATAHDAHETKEFFHKVDELKEDVDDLEKMVEPVIENLIHKKSEQTKNP</sequence>
<dbReference type="AlphaFoldDB" id="A0A9Q0GHK3"/>
<reference evidence="2" key="2">
    <citation type="journal article" date="2023" name="Plants (Basel)">
        <title>Annotation of the Turnera subulata (Passifloraceae) Draft Genome Reveals the S-Locus Evolved after the Divergence of Turneroideae from Passifloroideae in a Stepwise Manner.</title>
        <authorList>
            <person name="Henning P.M."/>
            <person name="Roalson E.H."/>
            <person name="Mir W."/>
            <person name="McCubbin A.G."/>
            <person name="Shore J.S."/>
        </authorList>
    </citation>
    <scope>NUCLEOTIDE SEQUENCE</scope>
    <source>
        <strain evidence="2">F60SS</strain>
    </source>
</reference>
<dbReference type="OrthoDB" id="783687at2759"/>
<proteinExistence type="predicted"/>
<organism evidence="2 3">
    <name type="scientific">Turnera subulata</name>
    <dbReference type="NCBI Taxonomy" id="218843"/>
    <lineage>
        <taxon>Eukaryota</taxon>
        <taxon>Viridiplantae</taxon>
        <taxon>Streptophyta</taxon>
        <taxon>Embryophyta</taxon>
        <taxon>Tracheophyta</taxon>
        <taxon>Spermatophyta</taxon>
        <taxon>Magnoliopsida</taxon>
        <taxon>eudicotyledons</taxon>
        <taxon>Gunneridae</taxon>
        <taxon>Pentapetalae</taxon>
        <taxon>rosids</taxon>
        <taxon>fabids</taxon>
        <taxon>Malpighiales</taxon>
        <taxon>Passifloraceae</taxon>
        <taxon>Turnera</taxon>
    </lineage>
</organism>